<accession>A0A4Y2ETK5</accession>
<dbReference type="OrthoDB" id="7789720at2759"/>
<dbReference type="AlphaFoldDB" id="A0A4Y2ETK5"/>
<dbReference type="PANTHER" id="PTHR10492:SF95">
    <property type="entry name" value="HELITRON HELICASE-LIKE DOMAIN-CONTAINING PROTEIN"/>
    <property type="match status" value="1"/>
</dbReference>
<dbReference type="EMBL" id="BGPR01000692">
    <property type="protein sequence ID" value="GBM31857.1"/>
    <property type="molecule type" value="Genomic_DNA"/>
</dbReference>
<evidence type="ECO:0008006" key="3">
    <source>
        <dbReference type="Google" id="ProtNLM"/>
    </source>
</evidence>
<dbReference type="Proteomes" id="UP000499080">
    <property type="component" value="Unassembled WGS sequence"/>
</dbReference>
<organism evidence="1 2">
    <name type="scientific">Araneus ventricosus</name>
    <name type="common">Orbweaver spider</name>
    <name type="synonym">Epeira ventricosa</name>
    <dbReference type="NCBI Taxonomy" id="182803"/>
    <lineage>
        <taxon>Eukaryota</taxon>
        <taxon>Metazoa</taxon>
        <taxon>Ecdysozoa</taxon>
        <taxon>Arthropoda</taxon>
        <taxon>Chelicerata</taxon>
        <taxon>Arachnida</taxon>
        <taxon>Araneae</taxon>
        <taxon>Araneomorphae</taxon>
        <taxon>Entelegynae</taxon>
        <taxon>Araneoidea</taxon>
        <taxon>Araneidae</taxon>
        <taxon>Araneus</taxon>
    </lineage>
</organism>
<reference evidence="1 2" key="1">
    <citation type="journal article" date="2019" name="Sci. Rep.">
        <title>Orb-weaving spider Araneus ventricosus genome elucidates the spidroin gene catalogue.</title>
        <authorList>
            <person name="Kono N."/>
            <person name="Nakamura H."/>
            <person name="Ohtoshi R."/>
            <person name="Moran D.A.P."/>
            <person name="Shinohara A."/>
            <person name="Yoshida Y."/>
            <person name="Fujiwara M."/>
            <person name="Mori M."/>
            <person name="Tomita M."/>
            <person name="Arakawa K."/>
        </authorList>
    </citation>
    <scope>NUCLEOTIDE SEQUENCE [LARGE SCALE GENOMIC DNA]</scope>
</reference>
<evidence type="ECO:0000313" key="2">
    <source>
        <dbReference type="Proteomes" id="UP000499080"/>
    </source>
</evidence>
<sequence>MVPVNQSDPDAQTLLYSTIPNNYVYDSNNRKRRKRGGNKIVARMYMVNAKDVERFYLRMLLLHVPGATSFKFLRTVDNFIYDTFKQYAFYRHFLNSDEEWDPCSHDASTYQMPKQVCASVTRLRCSSCGTNTRSKCLSIICATASKQLL</sequence>
<proteinExistence type="predicted"/>
<evidence type="ECO:0000313" key="1">
    <source>
        <dbReference type="EMBL" id="GBM31857.1"/>
    </source>
</evidence>
<comment type="caution">
    <text evidence="1">The sequence shown here is derived from an EMBL/GenBank/DDBJ whole genome shotgun (WGS) entry which is preliminary data.</text>
</comment>
<gene>
    <name evidence="1" type="ORF">AVEN_56949_1</name>
</gene>
<protein>
    <recommendedName>
        <fullName evidence="3">PiggyBac transposable element-derived protein domain-containing protein</fullName>
    </recommendedName>
</protein>
<dbReference type="PANTHER" id="PTHR10492">
    <property type="match status" value="1"/>
</dbReference>
<name>A0A4Y2ETK5_ARAVE</name>
<keyword evidence="2" id="KW-1185">Reference proteome</keyword>